<evidence type="ECO:0000256" key="1">
    <source>
        <dbReference type="SAM" id="Phobius"/>
    </source>
</evidence>
<keyword evidence="1" id="KW-0472">Membrane</keyword>
<reference evidence="2" key="1">
    <citation type="submission" date="2013-07" db="EMBL/GenBank/DDBJ databases">
        <title>Transcriptome sequencing and developmental regulation of gene expression in Anopheles aquasalis.</title>
        <authorList>
            <consortium name="Brazilian Malaria Network (MCT/CNPq/MS/SCTIE/DECIT/PRONEX 555648/2009-5) and Research Network on Bioactive Molecules from Arthropod Vectors (NAP-MOBIARVE"/>
            <consortium name="University of Sao Paulo)"/>
            <person name="Marinotti O."/>
            <person name="Ribeiro J.M.C."/>
            <person name="Costa-da-Silva A.L."/>
            <person name="Silva M.C.P."/>
            <person name="Lopes A.R."/>
            <person name="Barros M.S."/>
            <person name="Sa-Nunes A."/>
            <person name="Konjin B.B."/>
            <person name="Carvalho E."/>
            <person name="Suesdek L."/>
            <person name="Silva-Neto M.A.C."/>
            <person name="Capurro M.L."/>
        </authorList>
    </citation>
    <scope>NUCLEOTIDE SEQUENCE</scope>
    <source>
        <tissue evidence="2">Whole body</tissue>
    </source>
</reference>
<name>T1E933_ANOAQ</name>
<keyword evidence="1" id="KW-1133">Transmembrane helix</keyword>
<accession>T1E933</accession>
<protein>
    <submittedName>
        <fullName evidence="2">Uncharacterized protein</fullName>
    </submittedName>
</protein>
<dbReference type="EMBL" id="GAMD01001682">
    <property type="protein sequence ID" value="JAA99908.1"/>
    <property type="molecule type" value="mRNA"/>
</dbReference>
<feature type="transmembrane region" description="Helical" evidence="1">
    <location>
        <begin position="6"/>
        <end position="33"/>
    </location>
</feature>
<keyword evidence="1" id="KW-0812">Transmembrane</keyword>
<dbReference type="AlphaFoldDB" id="T1E933"/>
<evidence type="ECO:0000313" key="2">
    <source>
        <dbReference type="EMBL" id="JAA99908.1"/>
    </source>
</evidence>
<feature type="non-terminal residue" evidence="2">
    <location>
        <position position="80"/>
    </location>
</feature>
<feature type="transmembrane region" description="Helical" evidence="1">
    <location>
        <begin position="40"/>
        <end position="60"/>
    </location>
</feature>
<sequence>FFTVFFGFFTVFFGFFYGFFSGFFRVFFGFFFYFILTRCFFLQLLLLVNFNCCGFFASFASHLATVYVTLVVGSGRCSSS</sequence>
<feature type="non-terminal residue" evidence="2">
    <location>
        <position position="1"/>
    </location>
</feature>
<proteinExistence type="evidence at transcript level"/>
<organism evidence="2">
    <name type="scientific">Anopheles aquasalis</name>
    <name type="common">Malaria mosquito</name>
    <dbReference type="NCBI Taxonomy" id="42839"/>
    <lineage>
        <taxon>Eukaryota</taxon>
        <taxon>Metazoa</taxon>
        <taxon>Ecdysozoa</taxon>
        <taxon>Arthropoda</taxon>
        <taxon>Hexapoda</taxon>
        <taxon>Insecta</taxon>
        <taxon>Pterygota</taxon>
        <taxon>Neoptera</taxon>
        <taxon>Endopterygota</taxon>
        <taxon>Diptera</taxon>
        <taxon>Nematocera</taxon>
        <taxon>Culicoidea</taxon>
        <taxon>Culicidae</taxon>
        <taxon>Anophelinae</taxon>
        <taxon>Anopheles</taxon>
    </lineage>
</organism>